<comment type="caution">
    <text evidence="1">The sequence shown here is derived from an EMBL/GenBank/DDBJ whole genome shotgun (WGS) entry which is preliminary data.</text>
</comment>
<evidence type="ECO:0000313" key="2">
    <source>
        <dbReference type="Proteomes" id="UP001595892"/>
    </source>
</evidence>
<dbReference type="Proteomes" id="UP001595892">
    <property type="component" value="Unassembled WGS sequence"/>
</dbReference>
<name>A0ABV9NFX4_9GAMM</name>
<sequence length="68" mass="6884">MQAGLSAIGLLCALWWAADGPPVLELRQAAGGRELCLARKAAPALARCIGEARARAAIHALRAGGGHG</sequence>
<organism evidence="1 2">
    <name type="scientific">Coralloluteibacterium thermophilum</name>
    <dbReference type="NCBI Taxonomy" id="2707049"/>
    <lineage>
        <taxon>Bacteria</taxon>
        <taxon>Pseudomonadati</taxon>
        <taxon>Pseudomonadota</taxon>
        <taxon>Gammaproteobacteria</taxon>
        <taxon>Lysobacterales</taxon>
        <taxon>Lysobacteraceae</taxon>
        <taxon>Coralloluteibacterium</taxon>
    </lineage>
</organism>
<evidence type="ECO:0000313" key="1">
    <source>
        <dbReference type="EMBL" id="MFC4727277.1"/>
    </source>
</evidence>
<dbReference type="EMBL" id="JBHSGG010000007">
    <property type="protein sequence ID" value="MFC4727277.1"/>
    <property type="molecule type" value="Genomic_DNA"/>
</dbReference>
<protein>
    <submittedName>
        <fullName evidence="1">Uncharacterized protein</fullName>
    </submittedName>
</protein>
<proteinExistence type="predicted"/>
<gene>
    <name evidence="1" type="ORF">ACFO3Q_03725</name>
</gene>
<keyword evidence="2" id="KW-1185">Reference proteome</keyword>
<reference evidence="2" key="1">
    <citation type="journal article" date="2019" name="Int. J. Syst. Evol. Microbiol.">
        <title>The Global Catalogue of Microorganisms (GCM) 10K type strain sequencing project: providing services to taxonomists for standard genome sequencing and annotation.</title>
        <authorList>
            <consortium name="The Broad Institute Genomics Platform"/>
            <consortium name="The Broad Institute Genome Sequencing Center for Infectious Disease"/>
            <person name="Wu L."/>
            <person name="Ma J."/>
        </authorList>
    </citation>
    <scope>NUCLEOTIDE SEQUENCE [LARGE SCALE GENOMIC DNA]</scope>
    <source>
        <strain evidence="2">CGMCC 1.13574</strain>
    </source>
</reference>
<dbReference type="RefSeq" id="WP_377003299.1">
    <property type="nucleotide sequence ID" value="NZ_JBHSGG010000007.1"/>
</dbReference>
<accession>A0ABV9NFX4</accession>